<keyword evidence="5 6" id="KW-0460">Magnesium</keyword>
<dbReference type="Gene3D" id="3.40.50.1010">
    <property type="entry name" value="5'-nuclease"/>
    <property type="match status" value="1"/>
</dbReference>
<keyword evidence="1 6" id="KW-1277">Toxin-antitoxin system</keyword>
<keyword evidence="9" id="KW-1185">Reference proteome</keyword>
<evidence type="ECO:0000256" key="6">
    <source>
        <dbReference type="HAMAP-Rule" id="MF_00265"/>
    </source>
</evidence>
<feature type="binding site" evidence="6">
    <location>
        <position position="108"/>
    </location>
    <ligand>
        <name>Mg(2+)</name>
        <dbReference type="ChEBI" id="CHEBI:18420"/>
    </ligand>
</feature>
<feature type="binding site" evidence="6">
    <location>
        <position position="5"/>
    </location>
    <ligand>
        <name>Mg(2+)</name>
        <dbReference type="ChEBI" id="CHEBI:18420"/>
    </ligand>
</feature>
<dbReference type="EC" id="3.1.-.-" evidence="6"/>
<evidence type="ECO:0000256" key="3">
    <source>
        <dbReference type="ARBA" id="ARBA00022723"/>
    </source>
</evidence>
<name>A0A6G4U210_9ACTN</name>
<proteinExistence type="inferred from homology"/>
<evidence type="ECO:0000313" key="8">
    <source>
        <dbReference type="EMBL" id="NGN66299.1"/>
    </source>
</evidence>
<dbReference type="CDD" id="cd18678">
    <property type="entry name" value="PIN_MtVapC25_VapC33-like"/>
    <property type="match status" value="1"/>
</dbReference>
<dbReference type="Pfam" id="PF01850">
    <property type="entry name" value="PIN"/>
    <property type="match status" value="1"/>
</dbReference>
<dbReference type="HAMAP" id="MF_00265">
    <property type="entry name" value="VapC_Nob1"/>
    <property type="match status" value="1"/>
</dbReference>
<evidence type="ECO:0000256" key="2">
    <source>
        <dbReference type="ARBA" id="ARBA00022722"/>
    </source>
</evidence>
<comment type="similarity">
    <text evidence="6">Belongs to the PINc/VapC protein family.</text>
</comment>
<sequence length="145" mass="16242">MIFCDVNILVYAFRKASIDHAKYREWLTGRLEDDEPVALNAVVASGFVRLVTNRRTFKDPAPTTAALDFIASIREAPATTPLYEGARHWEIFDRLCRRVGAKGKLVPDAYLAAIAIESGSTLYSADRDFAKFPGLRWRHPLEDGA</sequence>
<comment type="caution">
    <text evidence="8">The sequence shown here is derived from an EMBL/GenBank/DDBJ whole genome shotgun (WGS) entry which is preliminary data.</text>
</comment>
<dbReference type="GO" id="GO:0004540">
    <property type="term" value="F:RNA nuclease activity"/>
    <property type="evidence" value="ECO:0007669"/>
    <property type="project" value="InterPro"/>
</dbReference>
<reference evidence="8 9" key="1">
    <citation type="submission" date="2020-02" db="EMBL/GenBank/DDBJ databases">
        <title>Whole-genome analyses of novel actinobacteria.</title>
        <authorList>
            <person name="Sahin N."/>
        </authorList>
    </citation>
    <scope>NUCLEOTIDE SEQUENCE [LARGE SCALE GENOMIC DNA]</scope>
    <source>
        <strain evidence="8 9">A7024</strain>
    </source>
</reference>
<dbReference type="InterPro" id="IPR006226">
    <property type="entry name" value="Mtu_PIN"/>
</dbReference>
<evidence type="ECO:0000256" key="1">
    <source>
        <dbReference type="ARBA" id="ARBA00022649"/>
    </source>
</evidence>
<evidence type="ECO:0000256" key="5">
    <source>
        <dbReference type="ARBA" id="ARBA00022842"/>
    </source>
</evidence>
<dbReference type="InterPro" id="IPR029060">
    <property type="entry name" value="PIN-like_dom_sf"/>
</dbReference>
<dbReference type="Proteomes" id="UP000481583">
    <property type="component" value="Unassembled WGS sequence"/>
</dbReference>
<protein>
    <recommendedName>
        <fullName evidence="6">Ribonuclease VapC</fullName>
        <shortName evidence="6">RNase VapC</shortName>
        <ecNumber evidence="6">3.1.-.-</ecNumber>
    </recommendedName>
    <alternativeName>
        <fullName evidence="6">Toxin VapC</fullName>
    </alternativeName>
</protein>
<dbReference type="NCBIfam" id="TIGR00028">
    <property type="entry name" value="Mtu_PIN_fam"/>
    <property type="match status" value="1"/>
</dbReference>
<keyword evidence="2 6" id="KW-0540">Nuclease</keyword>
<dbReference type="SUPFAM" id="SSF88723">
    <property type="entry name" value="PIN domain-like"/>
    <property type="match status" value="1"/>
</dbReference>
<accession>A0A6G4U210</accession>
<gene>
    <name evidence="6" type="primary">vapC</name>
    <name evidence="8" type="ORF">G5C51_20655</name>
</gene>
<evidence type="ECO:0000259" key="7">
    <source>
        <dbReference type="Pfam" id="PF01850"/>
    </source>
</evidence>
<organism evidence="8 9">
    <name type="scientific">Streptomyces coryli</name>
    <dbReference type="NCBI Taxonomy" id="1128680"/>
    <lineage>
        <taxon>Bacteria</taxon>
        <taxon>Bacillati</taxon>
        <taxon>Actinomycetota</taxon>
        <taxon>Actinomycetes</taxon>
        <taxon>Kitasatosporales</taxon>
        <taxon>Streptomycetaceae</taxon>
        <taxon>Streptomyces</taxon>
    </lineage>
</organism>
<evidence type="ECO:0000256" key="4">
    <source>
        <dbReference type="ARBA" id="ARBA00022801"/>
    </source>
</evidence>
<dbReference type="GO" id="GO:0090729">
    <property type="term" value="F:toxin activity"/>
    <property type="evidence" value="ECO:0007669"/>
    <property type="project" value="UniProtKB-KW"/>
</dbReference>
<feature type="domain" description="PIN" evidence="7">
    <location>
        <begin position="2"/>
        <end position="133"/>
    </location>
</feature>
<comment type="cofactor">
    <cofactor evidence="6">
        <name>Mg(2+)</name>
        <dbReference type="ChEBI" id="CHEBI:18420"/>
    </cofactor>
</comment>
<dbReference type="InterPro" id="IPR002716">
    <property type="entry name" value="PIN_dom"/>
</dbReference>
<dbReference type="GO" id="GO:0016788">
    <property type="term" value="F:hydrolase activity, acting on ester bonds"/>
    <property type="evidence" value="ECO:0007669"/>
    <property type="project" value="InterPro"/>
</dbReference>
<keyword evidence="6" id="KW-0800">Toxin</keyword>
<keyword evidence="4 6" id="KW-0378">Hydrolase</keyword>
<dbReference type="InterPro" id="IPR022907">
    <property type="entry name" value="VapC_family"/>
</dbReference>
<evidence type="ECO:0000313" key="9">
    <source>
        <dbReference type="Proteomes" id="UP000481583"/>
    </source>
</evidence>
<dbReference type="GO" id="GO:0045926">
    <property type="term" value="P:negative regulation of growth"/>
    <property type="evidence" value="ECO:0007669"/>
    <property type="project" value="UniProtKB-ARBA"/>
</dbReference>
<comment type="function">
    <text evidence="6">Toxic component of a toxin-antitoxin (TA) system. An RNase.</text>
</comment>
<keyword evidence="3 6" id="KW-0479">Metal-binding</keyword>
<dbReference type="AlphaFoldDB" id="A0A6G4U210"/>
<dbReference type="EMBL" id="JAAKZV010000091">
    <property type="protein sequence ID" value="NGN66299.1"/>
    <property type="molecule type" value="Genomic_DNA"/>
</dbReference>
<dbReference type="GO" id="GO:0000287">
    <property type="term" value="F:magnesium ion binding"/>
    <property type="evidence" value="ECO:0007669"/>
    <property type="project" value="UniProtKB-UniRule"/>
</dbReference>